<name>A0ABP1S1D3_9HEXA</name>
<keyword evidence="1" id="KW-0812">Transmembrane</keyword>
<evidence type="ECO:0000313" key="2">
    <source>
        <dbReference type="EMBL" id="CAL8140544.1"/>
    </source>
</evidence>
<evidence type="ECO:0000313" key="3">
    <source>
        <dbReference type="Proteomes" id="UP001642540"/>
    </source>
</evidence>
<sequence length="101" mass="11333">MGVFGAAGHAITALAFLQLELQRVELMDLFNRVLSNLEKEIPNSPKAKNYSLEKVECYQKHKKVLTRHMLIGLFVMVTNIPIHAMIPAASPCAASYYLILF</sequence>
<reference evidence="2 3" key="1">
    <citation type="submission" date="2024-08" db="EMBL/GenBank/DDBJ databases">
        <authorList>
            <person name="Cucini C."/>
            <person name="Frati F."/>
        </authorList>
    </citation>
    <scope>NUCLEOTIDE SEQUENCE [LARGE SCALE GENOMIC DNA]</scope>
</reference>
<gene>
    <name evidence="2" type="ORF">ODALV1_LOCUS28326</name>
</gene>
<organism evidence="2 3">
    <name type="scientific">Orchesella dallaii</name>
    <dbReference type="NCBI Taxonomy" id="48710"/>
    <lineage>
        <taxon>Eukaryota</taxon>
        <taxon>Metazoa</taxon>
        <taxon>Ecdysozoa</taxon>
        <taxon>Arthropoda</taxon>
        <taxon>Hexapoda</taxon>
        <taxon>Collembola</taxon>
        <taxon>Entomobryomorpha</taxon>
        <taxon>Entomobryoidea</taxon>
        <taxon>Orchesellidae</taxon>
        <taxon>Orchesellinae</taxon>
        <taxon>Orchesella</taxon>
    </lineage>
</organism>
<accession>A0ABP1S1D3</accession>
<evidence type="ECO:0000256" key="1">
    <source>
        <dbReference type="SAM" id="Phobius"/>
    </source>
</evidence>
<keyword evidence="1" id="KW-0472">Membrane</keyword>
<dbReference type="Proteomes" id="UP001642540">
    <property type="component" value="Unassembled WGS sequence"/>
</dbReference>
<comment type="caution">
    <text evidence="2">The sequence shown here is derived from an EMBL/GenBank/DDBJ whole genome shotgun (WGS) entry which is preliminary data.</text>
</comment>
<keyword evidence="3" id="KW-1185">Reference proteome</keyword>
<dbReference type="EMBL" id="CAXLJM020000138">
    <property type="protein sequence ID" value="CAL8140544.1"/>
    <property type="molecule type" value="Genomic_DNA"/>
</dbReference>
<proteinExistence type="predicted"/>
<keyword evidence="1" id="KW-1133">Transmembrane helix</keyword>
<feature type="transmembrane region" description="Helical" evidence="1">
    <location>
        <begin position="70"/>
        <end position="99"/>
    </location>
</feature>
<protein>
    <submittedName>
        <fullName evidence="2">Uncharacterized protein</fullName>
    </submittedName>
</protein>